<keyword evidence="4 7" id="KW-0812">Transmembrane</keyword>
<evidence type="ECO:0000256" key="1">
    <source>
        <dbReference type="ARBA" id="ARBA00004651"/>
    </source>
</evidence>
<dbReference type="CDD" id="cd06173">
    <property type="entry name" value="MFS_MefA_like"/>
    <property type="match status" value="1"/>
</dbReference>
<dbReference type="Pfam" id="PF05977">
    <property type="entry name" value="MFS_3"/>
    <property type="match status" value="1"/>
</dbReference>
<proteinExistence type="predicted"/>
<evidence type="ECO:0000256" key="6">
    <source>
        <dbReference type="ARBA" id="ARBA00023136"/>
    </source>
</evidence>
<evidence type="ECO:0000313" key="8">
    <source>
        <dbReference type="EMBL" id="CAB4746345.1"/>
    </source>
</evidence>
<evidence type="ECO:0000313" key="10">
    <source>
        <dbReference type="EMBL" id="CAB4904637.1"/>
    </source>
</evidence>
<feature type="transmembrane region" description="Helical" evidence="7">
    <location>
        <begin position="56"/>
        <end position="80"/>
    </location>
</feature>
<evidence type="ECO:0000256" key="3">
    <source>
        <dbReference type="ARBA" id="ARBA00022475"/>
    </source>
</evidence>
<dbReference type="InterPro" id="IPR010290">
    <property type="entry name" value="TM_effector"/>
</dbReference>
<dbReference type="EMBL" id="CAEZYR010000051">
    <property type="protein sequence ID" value="CAB4746345.1"/>
    <property type="molecule type" value="Genomic_DNA"/>
</dbReference>
<name>A0A6J7G9A7_9ZZZZ</name>
<dbReference type="AlphaFoldDB" id="A0A6J7G9A7"/>
<dbReference type="SUPFAM" id="SSF103473">
    <property type="entry name" value="MFS general substrate transporter"/>
    <property type="match status" value="1"/>
</dbReference>
<dbReference type="EMBL" id="CAFBMH010000029">
    <property type="protein sequence ID" value="CAB4904637.1"/>
    <property type="molecule type" value="Genomic_DNA"/>
</dbReference>
<dbReference type="EMBL" id="CAFABA010000146">
    <property type="protein sequence ID" value="CAB4835827.1"/>
    <property type="molecule type" value="Genomic_DNA"/>
</dbReference>
<reference evidence="10" key="1">
    <citation type="submission" date="2020-05" db="EMBL/GenBank/DDBJ databases">
        <authorList>
            <person name="Chiriac C."/>
            <person name="Salcher M."/>
            <person name="Ghai R."/>
            <person name="Kavagutti S V."/>
        </authorList>
    </citation>
    <scope>NUCLEOTIDE SEQUENCE</scope>
</reference>
<keyword evidence="6 7" id="KW-0472">Membrane</keyword>
<organism evidence="10">
    <name type="scientific">freshwater metagenome</name>
    <dbReference type="NCBI Taxonomy" id="449393"/>
    <lineage>
        <taxon>unclassified sequences</taxon>
        <taxon>metagenomes</taxon>
        <taxon>ecological metagenomes</taxon>
    </lineage>
</organism>
<sequence>MTVAVPAPTRRSETFAALKVHNFRLYIVGQTISQAGAWMQAIGQGWLVLRLTDSGVSLGIVVALQALPVLFLAPVGGLIVDRVNKQRLLIATQVLSGVQAILLWALVSSGSVELWMVYLLALGLGFVLVLDNPVRQSMPIELVGPKLLTNAVTLNNINFNVSRVFGPALAVFTIGQLSISACFLINGITFGTVVIALVLLRTDELHIQPRQPRAKRQVRDGLRYVWRTENLRVPVLMMFLVGTLTYETAVTLPLLAKQTFDGDAGTYGLFTGAMGVGAVVGGLGFGARMRVTPGLFLRLTFVLGLLMMVCGAAPTLWLEVAALVALGGVSVCFLAAANAILQLTTPPEMRGRVLALWSMAFMGTVPIGGPLVGWIGEHIGARWGMYVGGAGPLIAATIAWPMLARLEGGLGRAPVSGAVT</sequence>
<feature type="transmembrane region" description="Helical" evidence="7">
    <location>
        <begin position="381"/>
        <end position="403"/>
    </location>
</feature>
<comment type="subcellular location">
    <subcellularLocation>
        <location evidence="1">Cell membrane</location>
        <topology evidence="1">Multi-pass membrane protein</topology>
    </subcellularLocation>
</comment>
<dbReference type="Gene3D" id="1.20.1250.20">
    <property type="entry name" value="MFS general substrate transporter like domains"/>
    <property type="match status" value="1"/>
</dbReference>
<dbReference type="PANTHER" id="PTHR23513:SF11">
    <property type="entry name" value="STAPHYLOFERRIN A TRANSPORTER"/>
    <property type="match status" value="1"/>
</dbReference>
<feature type="transmembrane region" description="Helical" evidence="7">
    <location>
        <begin position="353"/>
        <end position="375"/>
    </location>
</feature>
<feature type="transmembrane region" description="Helical" evidence="7">
    <location>
        <begin position="178"/>
        <end position="200"/>
    </location>
</feature>
<protein>
    <submittedName>
        <fullName evidence="10">Unannotated protein</fullName>
    </submittedName>
</protein>
<keyword evidence="5 7" id="KW-1133">Transmembrane helix</keyword>
<evidence type="ECO:0000313" key="9">
    <source>
        <dbReference type="EMBL" id="CAB4835827.1"/>
    </source>
</evidence>
<feature type="transmembrane region" description="Helical" evidence="7">
    <location>
        <begin position="267"/>
        <end position="288"/>
    </location>
</feature>
<dbReference type="InterPro" id="IPR036259">
    <property type="entry name" value="MFS_trans_sf"/>
</dbReference>
<keyword evidence="3" id="KW-1003">Cell membrane</keyword>
<evidence type="ECO:0000256" key="2">
    <source>
        <dbReference type="ARBA" id="ARBA00022448"/>
    </source>
</evidence>
<dbReference type="GO" id="GO:0005886">
    <property type="term" value="C:plasma membrane"/>
    <property type="evidence" value="ECO:0007669"/>
    <property type="project" value="UniProtKB-SubCell"/>
</dbReference>
<feature type="transmembrane region" description="Helical" evidence="7">
    <location>
        <begin position="295"/>
        <end position="314"/>
    </location>
</feature>
<gene>
    <name evidence="8" type="ORF">UFOPK2754_01535</name>
    <name evidence="9" type="ORF">UFOPK3139_02643</name>
    <name evidence="10" type="ORF">UFOPK3543_01067</name>
</gene>
<evidence type="ECO:0000256" key="5">
    <source>
        <dbReference type="ARBA" id="ARBA00022989"/>
    </source>
</evidence>
<feature type="transmembrane region" description="Helical" evidence="7">
    <location>
        <begin position="233"/>
        <end position="255"/>
    </location>
</feature>
<evidence type="ECO:0000256" key="7">
    <source>
        <dbReference type="SAM" id="Phobius"/>
    </source>
</evidence>
<feature type="transmembrane region" description="Helical" evidence="7">
    <location>
        <begin position="320"/>
        <end position="341"/>
    </location>
</feature>
<dbReference type="PANTHER" id="PTHR23513">
    <property type="entry name" value="INTEGRAL MEMBRANE EFFLUX PROTEIN-RELATED"/>
    <property type="match status" value="1"/>
</dbReference>
<evidence type="ECO:0000256" key="4">
    <source>
        <dbReference type="ARBA" id="ARBA00022692"/>
    </source>
</evidence>
<keyword evidence="2" id="KW-0813">Transport</keyword>
<accession>A0A6J7G9A7</accession>